<dbReference type="SUPFAM" id="SSF53756">
    <property type="entry name" value="UDP-Glycosyltransferase/glycogen phosphorylase"/>
    <property type="match status" value="1"/>
</dbReference>
<dbReference type="CDD" id="cd03801">
    <property type="entry name" value="GT4_PimA-like"/>
    <property type="match status" value="1"/>
</dbReference>
<comment type="caution">
    <text evidence="2">The sequence shown here is derived from an EMBL/GenBank/DDBJ whole genome shotgun (WGS) entry which is preliminary data.</text>
</comment>
<dbReference type="Pfam" id="PF13692">
    <property type="entry name" value="Glyco_trans_1_4"/>
    <property type="match status" value="1"/>
</dbReference>
<gene>
    <name evidence="2" type="ORF">C5B42_01125</name>
</gene>
<reference evidence="2 3" key="1">
    <citation type="submission" date="2018-02" db="EMBL/GenBank/DDBJ databases">
        <title>Genomic Reconstructions from Amazon Rainforest and Pasture Soil Reveal Novel Insights into the Physiology of Candidate Phyla in Tropical Sites.</title>
        <authorList>
            <person name="Kroeger M.E."/>
            <person name="Delmont T."/>
            <person name="Eren A.M."/>
            <person name="Guo J."/>
            <person name="Meyer K.M."/>
            <person name="Khan K."/>
            <person name="Rodrigues J.L.M."/>
            <person name="Bohannan B.J.M."/>
            <person name="Tringe S."/>
            <person name="Borges C.D."/>
            <person name="Tiedje J."/>
            <person name="Tsai S.M."/>
            <person name="Nusslein K."/>
        </authorList>
    </citation>
    <scope>NUCLEOTIDE SEQUENCE [LARGE SCALE GENOMIC DNA]</scope>
    <source>
        <strain evidence="2">Amazon FNV 2010 28 9</strain>
    </source>
</reference>
<organism evidence="2 3">
    <name type="scientific">Candidatus Cerribacteria bacterium 'Amazon FNV 2010 28 9'</name>
    <dbReference type="NCBI Taxonomy" id="2081795"/>
    <lineage>
        <taxon>Bacteria</taxon>
        <taxon>Candidatus Cerribacteria</taxon>
    </lineage>
</organism>
<dbReference type="Gene3D" id="3.40.50.2000">
    <property type="entry name" value="Glycogen Phosphorylase B"/>
    <property type="match status" value="2"/>
</dbReference>
<sequence>MNILMLTPYLPYPLVSGGQIRTYNLLKNLHGKHTITLFCYIRKEKERQYIKHLEHFCSTIRVFKRRPVWTPQNILKSQFSFNPLLMTMYSSQELQDAIKQEIGTGKYDLIHAETFYMMPNIPKTTLPTILVVQTIEHLGYLEYTKRHKNPLFKPFLYWDVTKIKYWEEKYWKQATRLIAMSDEDRKYIRKRIPDVGPIDVVANGVDIDHFHEVKKQLTKDFIVLFVGTFKWLPNVEAVEYLVTKVWKKIIDRIPNAKLWIVGNSPTQRILDLAQGDPSIIVKGRVDDIRDAYKHANVLLAPVWSGKGTRYKILEAMATDTPIVATSLAVEGLGVVPGVQALVANDAQGLADRVILLSNDRQLAKTLAKNGSELVKKGYNWSSIAKKLDEIYIQVGSYGQS</sequence>
<evidence type="ECO:0000259" key="1">
    <source>
        <dbReference type="Pfam" id="PF13439"/>
    </source>
</evidence>
<dbReference type="PANTHER" id="PTHR12526:SF630">
    <property type="entry name" value="GLYCOSYLTRANSFERASE"/>
    <property type="match status" value="1"/>
</dbReference>
<dbReference type="Proteomes" id="UP000246104">
    <property type="component" value="Unassembled WGS sequence"/>
</dbReference>
<proteinExistence type="predicted"/>
<evidence type="ECO:0000313" key="3">
    <source>
        <dbReference type="Proteomes" id="UP000246104"/>
    </source>
</evidence>
<dbReference type="InterPro" id="IPR028098">
    <property type="entry name" value="Glyco_trans_4-like_N"/>
</dbReference>
<dbReference type="AlphaFoldDB" id="A0A317JPX1"/>
<dbReference type="EMBL" id="PSRQ01000017">
    <property type="protein sequence ID" value="PWU23944.1"/>
    <property type="molecule type" value="Genomic_DNA"/>
</dbReference>
<dbReference type="PANTHER" id="PTHR12526">
    <property type="entry name" value="GLYCOSYLTRANSFERASE"/>
    <property type="match status" value="1"/>
</dbReference>
<evidence type="ECO:0000313" key="2">
    <source>
        <dbReference type="EMBL" id="PWU23944.1"/>
    </source>
</evidence>
<name>A0A317JPX1_9BACT</name>
<feature type="domain" description="Glycosyltransferase subfamily 4-like N-terminal" evidence="1">
    <location>
        <begin position="16"/>
        <end position="208"/>
    </location>
</feature>
<accession>A0A317JPX1</accession>
<dbReference type="Pfam" id="PF13439">
    <property type="entry name" value="Glyco_transf_4"/>
    <property type="match status" value="1"/>
</dbReference>
<protein>
    <recommendedName>
        <fullName evidence="1">Glycosyltransferase subfamily 4-like N-terminal domain-containing protein</fullName>
    </recommendedName>
</protein>